<name>A0A3N1D8J7_9ACTN</name>
<reference evidence="3 4" key="1">
    <citation type="submission" date="2018-11" db="EMBL/GenBank/DDBJ databases">
        <title>Sequencing the genomes of 1000 actinobacteria strains.</title>
        <authorList>
            <person name="Klenk H.-P."/>
        </authorList>
    </citation>
    <scope>NUCLEOTIDE SEQUENCE [LARGE SCALE GENOMIC DNA]</scope>
    <source>
        <strain evidence="3 4">DSM 44254</strain>
    </source>
</reference>
<dbReference type="InterPro" id="IPR003594">
    <property type="entry name" value="HATPase_dom"/>
</dbReference>
<dbReference type="InterPro" id="IPR036890">
    <property type="entry name" value="HATPase_C_sf"/>
</dbReference>
<keyword evidence="4" id="KW-1185">Reference proteome</keyword>
<dbReference type="Proteomes" id="UP000272400">
    <property type="component" value="Unassembled WGS sequence"/>
</dbReference>
<protein>
    <submittedName>
        <fullName evidence="3">Histidine kinase-like protein</fullName>
    </submittedName>
</protein>
<comment type="caution">
    <text evidence="3">The sequence shown here is derived from an EMBL/GenBank/DDBJ whole genome shotgun (WGS) entry which is preliminary data.</text>
</comment>
<dbReference type="GO" id="GO:0016301">
    <property type="term" value="F:kinase activity"/>
    <property type="evidence" value="ECO:0007669"/>
    <property type="project" value="UniProtKB-KW"/>
</dbReference>
<dbReference type="NCBIfam" id="NF041045">
    <property type="entry name" value="RsbA_anti_sig"/>
    <property type="match status" value="1"/>
</dbReference>
<evidence type="ECO:0000259" key="2">
    <source>
        <dbReference type="Pfam" id="PF14417"/>
    </source>
</evidence>
<dbReference type="AlphaFoldDB" id="A0A3N1D8J7"/>
<dbReference type="InterPro" id="IPR047718">
    <property type="entry name" value="RsbA-like_anti_sig"/>
</dbReference>
<evidence type="ECO:0000259" key="1">
    <source>
        <dbReference type="Pfam" id="PF13581"/>
    </source>
</evidence>
<keyword evidence="3" id="KW-0808">Transferase</keyword>
<dbReference type="EMBL" id="RJKE01000001">
    <property type="protein sequence ID" value="ROO89806.1"/>
    <property type="molecule type" value="Genomic_DNA"/>
</dbReference>
<feature type="domain" description="Histidine kinase/HSP90-like ATPase" evidence="1">
    <location>
        <begin position="194"/>
        <end position="304"/>
    </location>
</feature>
<dbReference type="Pfam" id="PF14417">
    <property type="entry name" value="MEDS"/>
    <property type="match status" value="1"/>
</dbReference>
<sequence>MSGKELLHQALLYGKDEEYLATAVPYVREGLAEDAMIIAAIPRRCYTAVRDVLGDVISVFAPAEDFYRHPVRTIAQYMDIVRAAEGRPVRALAEVAWQGRASWEAREWGRYESLVNTVFDNRGVSVICSYDRRVIGEDIEAEARRTHPKLLDGGLFPAYNDAYEHTDLYNSRVDKTPLSPIPDNAVRRAVTSPDLAGMRAFVKDHCTRIAMSPLATGRFVTAVNEIATNALTHGTPPVQITFWHTDDLAFCEIADIGLWHPDELESYLPPESANAPSFGLWSARMLVDLVEIRAGYNGTQVRLRSSLTD</sequence>
<dbReference type="RefSeq" id="WP_170201733.1">
    <property type="nucleotide sequence ID" value="NZ_RJKE01000001.1"/>
</dbReference>
<proteinExistence type="predicted"/>
<dbReference type="CDD" id="cd16936">
    <property type="entry name" value="HATPase_RsbW-like"/>
    <property type="match status" value="1"/>
</dbReference>
<accession>A0A3N1D8J7</accession>
<keyword evidence="3" id="KW-0418">Kinase</keyword>
<dbReference type="Gene3D" id="3.30.565.10">
    <property type="entry name" value="Histidine kinase-like ATPase, C-terminal domain"/>
    <property type="match status" value="1"/>
</dbReference>
<evidence type="ECO:0000313" key="4">
    <source>
        <dbReference type="Proteomes" id="UP000272400"/>
    </source>
</evidence>
<dbReference type="Pfam" id="PF13581">
    <property type="entry name" value="HATPase_c_2"/>
    <property type="match status" value="1"/>
</dbReference>
<evidence type="ECO:0000313" key="3">
    <source>
        <dbReference type="EMBL" id="ROO89806.1"/>
    </source>
</evidence>
<organism evidence="3 4">
    <name type="scientific">Actinocorallia herbida</name>
    <dbReference type="NCBI Taxonomy" id="58109"/>
    <lineage>
        <taxon>Bacteria</taxon>
        <taxon>Bacillati</taxon>
        <taxon>Actinomycetota</taxon>
        <taxon>Actinomycetes</taxon>
        <taxon>Streptosporangiales</taxon>
        <taxon>Thermomonosporaceae</taxon>
        <taxon>Actinocorallia</taxon>
    </lineage>
</organism>
<gene>
    <name evidence="3" type="ORF">EDD29_7515</name>
</gene>
<feature type="domain" description="MEDS" evidence="2">
    <location>
        <begin position="8"/>
        <end position="148"/>
    </location>
</feature>
<dbReference type="InterPro" id="IPR025847">
    <property type="entry name" value="MEDS_domain"/>
</dbReference>